<dbReference type="InterPro" id="IPR040115">
    <property type="entry name" value="Lnp"/>
</dbReference>
<evidence type="ECO:0000313" key="4">
    <source>
        <dbReference type="EMBL" id="CAG8572632.1"/>
    </source>
</evidence>
<evidence type="ECO:0000256" key="1">
    <source>
        <dbReference type="RuleBase" id="RU367073"/>
    </source>
</evidence>
<dbReference type="PANTHER" id="PTHR22166">
    <property type="entry name" value="ENDOPLASMIC RETICULUM JUNCTION FORMATION PROTEIN LUNAPARK"/>
    <property type="match status" value="1"/>
</dbReference>
<feature type="compositionally biased region" description="Acidic residues" evidence="2">
    <location>
        <begin position="348"/>
        <end position="357"/>
    </location>
</feature>
<keyword evidence="1" id="KW-1133">Transmembrane helix</keyword>
<protein>
    <recommendedName>
        <fullName evidence="1">Endoplasmic reticulum junction formation protein lunapark</fullName>
    </recommendedName>
</protein>
<proteinExistence type="inferred from homology"/>
<dbReference type="GO" id="GO:0008270">
    <property type="term" value="F:zinc ion binding"/>
    <property type="evidence" value="ECO:0007669"/>
    <property type="project" value="UniProtKB-KW"/>
</dbReference>
<feature type="compositionally biased region" description="Polar residues" evidence="2">
    <location>
        <begin position="158"/>
        <end position="198"/>
    </location>
</feature>
<evidence type="ECO:0000256" key="2">
    <source>
        <dbReference type="SAM" id="MobiDB-lite"/>
    </source>
</evidence>
<dbReference type="EMBL" id="CAJVPL010001468">
    <property type="protein sequence ID" value="CAG8572632.1"/>
    <property type="molecule type" value="Genomic_DNA"/>
</dbReference>
<comment type="domain">
    <text evidence="1">The C4-type zinc finger motif is necessary both for its ER three-way tubular junction localization and formation.</text>
</comment>
<name>A0A9N9G2H2_9GLOM</name>
<reference evidence="4" key="1">
    <citation type="submission" date="2021-06" db="EMBL/GenBank/DDBJ databases">
        <authorList>
            <person name="Kallberg Y."/>
            <person name="Tangrot J."/>
            <person name="Rosling A."/>
        </authorList>
    </citation>
    <scope>NUCLEOTIDE SEQUENCE</scope>
    <source>
        <strain evidence="4">MT106</strain>
    </source>
</reference>
<dbReference type="InterPro" id="IPR019273">
    <property type="entry name" value="Lunapark_Znf"/>
</dbReference>
<keyword evidence="1" id="KW-0479">Metal-binding</keyword>
<keyword evidence="1" id="KW-0812">Transmembrane</keyword>
<dbReference type="GO" id="GO:1903373">
    <property type="term" value="P:positive regulation of endoplasmic reticulum tubular network organization"/>
    <property type="evidence" value="ECO:0007669"/>
    <property type="project" value="UniProtKB-UniRule"/>
</dbReference>
<keyword evidence="1" id="KW-0862">Zinc</keyword>
<accession>A0A9N9G2H2</accession>
<feature type="region of interest" description="Disordered" evidence="2">
    <location>
        <begin position="141"/>
        <end position="221"/>
    </location>
</feature>
<organism evidence="4 5">
    <name type="scientific">Ambispora gerdemannii</name>
    <dbReference type="NCBI Taxonomy" id="144530"/>
    <lineage>
        <taxon>Eukaryota</taxon>
        <taxon>Fungi</taxon>
        <taxon>Fungi incertae sedis</taxon>
        <taxon>Mucoromycota</taxon>
        <taxon>Glomeromycotina</taxon>
        <taxon>Glomeromycetes</taxon>
        <taxon>Archaeosporales</taxon>
        <taxon>Ambisporaceae</taxon>
        <taxon>Ambispora</taxon>
    </lineage>
</organism>
<comment type="function">
    <text evidence="1">Plays a role in determining ER morphology.</text>
</comment>
<keyword evidence="5" id="KW-1185">Reference proteome</keyword>
<sequence>MGGLISRFRSKEDDNYEKILSELDNSIRLAEVRLAEIKIRERRAMIIWLVNSTLIYIIYVIGYLYFAGQTPESDNWDVWAIKVAPVFTVPALILIVKNLMAIWYKRNETNEESQLRHLRAKQKLKVEELKKKTGYYTTKTLLERYDSPKSPQGPPPSLTSGSKTPTLRPGQTPSNQNLRQRPAHSQSTPIPSNNTANGLNGDMPKASILEGGDIPSGSSIQHASPLQRRWYDKLVDVIVGDEGPDTRYALICENCHVHNGLVLPQEIDDLQYLCPKCNHFNPSRRSRREGTIGNNGLLLSSKSVLKTDKDSTKISDTITPRRGRSTTPRPTSRESSSDPEHATKKYDDEFEDDGVAQ</sequence>
<feature type="compositionally biased region" description="Basic and acidic residues" evidence="2">
    <location>
        <begin position="331"/>
        <end position="347"/>
    </location>
</feature>
<dbReference type="Pfam" id="PF10058">
    <property type="entry name" value="Zn_ribbon_10"/>
    <property type="match status" value="1"/>
</dbReference>
<evidence type="ECO:0000313" key="5">
    <source>
        <dbReference type="Proteomes" id="UP000789831"/>
    </source>
</evidence>
<feature type="compositionally biased region" description="Low complexity" evidence="2">
    <location>
        <begin position="317"/>
        <end position="330"/>
    </location>
</feature>
<dbReference type="PANTHER" id="PTHR22166:SF12">
    <property type="entry name" value="ENDOPLASMIC RETICULUM JUNCTION FORMATION PROTEIN LUNAPARK"/>
    <property type="match status" value="1"/>
</dbReference>
<feature type="transmembrane region" description="Helical" evidence="1">
    <location>
        <begin position="46"/>
        <end position="66"/>
    </location>
</feature>
<dbReference type="Proteomes" id="UP000789831">
    <property type="component" value="Unassembled WGS sequence"/>
</dbReference>
<feature type="region of interest" description="Disordered" evidence="2">
    <location>
        <begin position="309"/>
        <end position="357"/>
    </location>
</feature>
<dbReference type="OrthoDB" id="1725934at2759"/>
<comment type="subcellular location">
    <subcellularLocation>
        <location evidence="1">Endoplasmic reticulum membrane</location>
        <topology evidence="1">Multi-pass membrane protein</topology>
    </subcellularLocation>
</comment>
<comment type="similarity">
    <text evidence="1">Belongs to the lunapark family.</text>
</comment>
<feature type="transmembrane region" description="Helical" evidence="1">
    <location>
        <begin position="78"/>
        <end position="96"/>
    </location>
</feature>
<feature type="domain" description="Lunapark zinc ribbon" evidence="3">
    <location>
        <begin position="230"/>
        <end position="281"/>
    </location>
</feature>
<comment type="caution">
    <text evidence="4">The sequence shown here is derived from an EMBL/GenBank/DDBJ whole genome shotgun (WGS) entry which is preliminary data.</text>
</comment>
<keyword evidence="1" id="KW-0863">Zinc-finger</keyword>
<dbReference type="GO" id="GO:0071788">
    <property type="term" value="P:endoplasmic reticulum tubular network maintenance"/>
    <property type="evidence" value="ECO:0007669"/>
    <property type="project" value="UniProtKB-UniRule"/>
</dbReference>
<gene>
    <name evidence="4" type="ORF">AGERDE_LOCUS7716</name>
</gene>
<dbReference type="AlphaFoldDB" id="A0A9N9G2H2"/>
<evidence type="ECO:0000259" key="3">
    <source>
        <dbReference type="Pfam" id="PF10058"/>
    </source>
</evidence>
<keyword evidence="1" id="KW-0472">Membrane</keyword>
<keyword evidence="1" id="KW-0256">Endoplasmic reticulum</keyword>
<dbReference type="GO" id="GO:0098826">
    <property type="term" value="C:endoplasmic reticulum tubular network membrane"/>
    <property type="evidence" value="ECO:0007669"/>
    <property type="project" value="UniProtKB-UniRule"/>
</dbReference>